<feature type="non-terminal residue" evidence="10">
    <location>
        <position position="446"/>
    </location>
</feature>
<comment type="caution">
    <text evidence="10">The sequence shown here is derived from an EMBL/GenBank/DDBJ whole genome shotgun (WGS) entry which is preliminary data.</text>
</comment>
<keyword evidence="4 7" id="KW-0067">ATP-binding</keyword>
<dbReference type="Pfam" id="PF00225">
    <property type="entry name" value="Kinesin"/>
    <property type="match status" value="1"/>
</dbReference>
<evidence type="ECO:0000256" key="8">
    <source>
        <dbReference type="SAM" id="MobiDB-lite"/>
    </source>
</evidence>
<evidence type="ECO:0000256" key="5">
    <source>
        <dbReference type="ARBA" id="ARBA00023054"/>
    </source>
</evidence>
<evidence type="ECO:0000256" key="1">
    <source>
        <dbReference type="ARBA" id="ARBA00004496"/>
    </source>
</evidence>
<dbReference type="PRINTS" id="PR00380">
    <property type="entry name" value="KINESINHEAVY"/>
</dbReference>
<sequence length="446" mass="49807">MITPPTTSNSSGSNGSNGSSCRRGSTPALTITPEHASSKLSRHTVKVSFVEIYNEELVDLLNPAPPTERPPVTIREDTKGQIYWTGVKEVSVESTEDVLRYLQMGTLNRATGSTDMNAKSSRSHAIFSVTLKQEKWVNDPIDEDGKWVVSHSKFHFVDLAGSERLKRTAAEGDRRKEGININAGLLALGNVISALSEPSKRSAHIPYRDSKLTRLLQDSLGGNATTLMIACVSPAEVNLVETINTIKYAHRARNIKNKVERNEAEEWMTNDNPDFLRGMINKLKSEIRSLKSASTSSSLQPPSPKQQQQQNAQQQSHSHNEELQNEVTVTRERNQLVETELRQMRHKGNKKKNNNNSCAPAGVVSDMDFQHLVEPVIEEYEKSISNLESQLAMVRAALSHSDQVLADQESKITNYESMRQQEQKALTDLKSKLSKSEEREQTNEGY</sequence>
<evidence type="ECO:0000256" key="7">
    <source>
        <dbReference type="RuleBase" id="RU000394"/>
    </source>
</evidence>
<dbReference type="PROSITE" id="PS00411">
    <property type="entry name" value="KINESIN_MOTOR_1"/>
    <property type="match status" value="1"/>
</dbReference>
<evidence type="ECO:0000256" key="2">
    <source>
        <dbReference type="ARBA" id="ARBA00022490"/>
    </source>
</evidence>
<keyword evidence="2" id="KW-0963">Cytoplasm</keyword>
<feature type="domain" description="Kinesin motor" evidence="9">
    <location>
        <begin position="1"/>
        <end position="255"/>
    </location>
</feature>
<dbReference type="GO" id="GO:0005874">
    <property type="term" value="C:microtubule"/>
    <property type="evidence" value="ECO:0007669"/>
    <property type="project" value="UniProtKB-KW"/>
</dbReference>
<dbReference type="EMBL" id="JAIXMP010000001">
    <property type="protein sequence ID" value="KAI9278514.1"/>
    <property type="molecule type" value="Genomic_DNA"/>
</dbReference>
<dbReference type="GO" id="GO:0005524">
    <property type="term" value="F:ATP binding"/>
    <property type="evidence" value="ECO:0007669"/>
    <property type="project" value="UniProtKB-KW"/>
</dbReference>
<reference evidence="10" key="2">
    <citation type="submission" date="2023-02" db="EMBL/GenBank/DDBJ databases">
        <authorList>
            <consortium name="DOE Joint Genome Institute"/>
            <person name="Mondo S.J."/>
            <person name="Chang Y."/>
            <person name="Wang Y."/>
            <person name="Ahrendt S."/>
            <person name="Andreopoulos W."/>
            <person name="Barry K."/>
            <person name="Beard J."/>
            <person name="Benny G.L."/>
            <person name="Blankenship S."/>
            <person name="Bonito G."/>
            <person name="Cuomo C."/>
            <person name="Desiro A."/>
            <person name="Gervers K.A."/>
            <person name="Hundley H."/>
            <person name="Kuo A."/>
            <person name="LaButti K."/>
            <person name="Lang B.F."/>
            <person name="Lipzen A."/>
            <person name="O'Donnell K."/>
            <person name="Pangilinan J."/>
            <person name="Reynolds N."/>
            <person name="Sandor L."/>
            <person name="Smith M.W."/>
            <person name="Tsang A."/>
            <person name="Grigoriev I.V."/>
            <person name="Stajich J.E."/>
            <person name="Spatafora J.W."/>
        </authorList>
    </citation>
    <scope>NUCLEOTIDE SEQUENCE</scope>
    <source>
        <strain evidence="10">RSA 2281</strain>
    </source>
</reference>
<dbReference type="InterPro" id="IPR036961">
    <property type="entry name" value="Kinesin_motor_dom_sf"/>
</dbReference>
<dbReference type="GO" id="GO:0007052">
    <property type="term" value="P:mitotic spindle organization"/>
    <property type="evidence" value="ECO:0007669"/>
    <property type="project" value="TreeGrafter"/>
</dbReference>
<dbReference type="GO" id="GO:0016787">
    <property type="term" value="F:hydrolase activity"/>
    <property type="evidence" value="ECO:0007669"/>
    <property type="project" value="UniProtKB-KW"/>
</dbReference>
<dbReference type="InterPro" id="IPR027640">
    <property type="entry name" value="Kinesin-like_fam"/>
</dbReference>
<organism evidence="10 11">
    <name type="scientific">Phascolomyces articulosus</name>
    <dbReference type="NCBI Taxonomy" id="60185"/>
    <lineage>
        <taxon>Eukaryota</taxon>
        <taxon>Fungi</taxon>
        <taxon>Fungi incertae sedis</taxon>
        <taxon>Mucoromycota</taxon>
        <taxon>Mucoromycotina</taxon>
        <taxon>Mucoromycetes</taxon>
        <taxon>Mucorales</taxon>
        <taxon>Lichtheimiaceae</taxon>
        <taxon>Phascolomyces</taxon>
    </lineage>
</organism>
<dbReference type="InterPro" id="IPR001752">
    <property type="entry name" value="Kinesin_motor_dom"/>
</dbReference>
<dbReference type="GO" id="GO:0005737">
    <property type="term" value="C:cytoplasm"/>
    <property type="evidence" value="ECO:0007669"/>
    <property type="project" value="UniProtKB-SubCell"/>
</dbReference>
<keyword evidence="7" id="KW-0505">Motor protein</keyword>
<dbReference type="GO" id="GO:0008017">
    <property type="term" value="F:microtubule binding"/>
    <property type="evidence" value="ECO:0007669"/>
    <property type="project" value="InterPro"/>
</dbReference>
<keyword evidence="7" id="KW-0493">Microtubule</keyword>
<name>A0AAD5KQB9_9FUNG</name>
<dbReference type="PROSITE" id="PS50067">
    <property type="entry name" value="KINESIN_MOTOR_2"/>
    <property type="match status" value="1"/>
</dbReference>
<comment type="subcellular location">
    <subcellularLocation>
        <location evidence="1">Cytoplasm</location>
    </subcellularLocation>
</comment>
<dbReference type="Proteomes" id="UP001209540">
    <property type="component" value="Unassembled WGS sequence"/>
</dbReference>
<dbReference type="InterPro" id="IPR027417">
    <property type="entry name" value="P-loop_NTPase"/>
</dbReference>
<keyword evidence="10" id="KW-0378">Hydrolase</keyword>
<dbReference type="InterPro" id="IPR019821">
    <property type="entry name" value="Kinesin_motor_CS"/>
</dbReference>
<dbReference type="SUPFAM" id="SSF52540">
    <property type="entry name" value="P-loop containing nucleoside triphosphate hydrolases"/>
    <property type="match status" value="1"/>
</dbReference>
<keyword evidence="5" id="KW-0175">Coiled coil</keyword>
<feature type="compositionally biased region" description="Low complexity" evidence="8">
    <location>
        <begin position="290"/>
        <end position="317"/>
    </location>
</feature>
<dbReference type="GO" id="GO:0005875">
    <property type="term" value="C:microtubule associated complex"/>
    <property type="evidence" value="ECO:0007669"/>
    <property type="project" value="TreeGrafter"/>
</dbReference>
<comment type="caution">
    <text evidence="6">Lacks conserved residue(s) required for the propagation of feature annotation.</text>
</comment>
<dbReference type="AlphaFoldDB" id="A0AAD5KQB9"/>
<evidence type="ECO:0000256" key="6">
    <source>
        <dbReference type="PROSITE-ProRule" id="PRU00283"/>
    </source>
</evidence>
<feature type="region of interest" description="Disordered" evidence="8">
    <location>
        <begin position="1"/>
        <end position="37"/>
    </location>
</feature>
<accession>A0AAD5KQB9</accession>
<feature type="region of interest" description="Disordered" evidence="8">
    <location>
        <begin position="417"/>
        <end position="446"/>
    </location>
</feature>
<dbReference type="Gene3D" id="3.40.850.10">
    <property type="entry name" value="Kinesin motor domain"/>
    <property type="match status" value="1"/>
</dbReference>
<keyword evidence="11" id="KW-1185">Reference proteome</keyword>
<feature type="compositionally biased region" description="Basic and acidic residues" evidence="8">
    <location>
        <begin position="419"/>
        <end position="446"/>
    </location>
</feature>
<comment type="similarity">
    <text evidence="6 7">Belongs to the TRAFAC class myosin-kinesin ATPase superfamily. Kinesin family.</text>
</comment>
<protein>
    <recommendedName>
        <fullName evidence="7">Kinesin-like protein</fullName>
    </recommendedName>
</protein>
<feature type="region of interest" description="Disordered" evidence="8">
    <location>
        <begin position="289"/>
        <end position="332"/>
    </location>
</feature>
<evidence type="ECO:0000259" key="9">
    <source>
        <dbReference type="PROSITE" id="PS50067"/>
    </source>
</evidence>
<evidence type="ECO:0000313" key="10">
    <source>
        <dbReference type="EMBL" id="KAI9278514.1"/>
    </source>
</evidence>
<dbReference type="SMART" id="SM00129">
    <property type="entry name" value="KISc"/>
    <property type="match status" value="1"/>
</dbReference>
<evidence type="ECO:0000313" key="11">
    <source>
        <dbReference type="Proteomes" id="UP001209540"/>
    </source>
</evidence>
<gene>
    <name evidence="10" type="ORF">BDA99DRAFT_429541</name>
</gene>
<feature type="compositionally biased region" description="Low complexity" evidence="8">
    <location>
        <begin position="8"/>
        <end position="20"/>
    </location>
</feature>
<proteinExistence type="inferred from homology"/>
<evidence type="ECO:0000256" key="4">
    <source>
        <dbReference type="ARBA" id="ARBA00022840"/>
    </source>
</evidence>
<dbReference type="PANTHER" id="PTHR47969">
    <property type="entry name" value="CHROMOSOME-ASSOCIATED KINESIN KIF4A-RELATED"/>
    <property type="match status" value="1"/>
</dbReference>
<keyword evidence="3 7" id="KW-0547">Nucleotide-binding</keyword>
<reference evidence="10" key="1">
    <citation type="journal article" date="2022" name="IScience">
        <title>Evolution of zygomycete secretomes and the origins of terrestrial fungal ecologies.</title>
        <authorList>
            <person name="Chang Y."/>
            <person name="Wang Y."/>
            <person name="Mondo S."/>
            <person name="Ahrendt S."/>
            <person name="Andreopoulos W."/>
            <person name="Barry K."/>
            <person name="Beard J."/>
            <person name="Benny G.L."/>
            <person name="Blankenship S."/>
            <person name="Bonito G."/>
            <person name="Cuomo C."/>
            <person name="Desiro A."/>
            <person name="Gervers K.A."/>
            <person name="Hundley H."/>
            <person name="Kuo A."/>
            <person name="LaButti K."/>
            <person name="Lang B.F."/>
            <person name="Lipzen A."/>
            <person name="O'Donnell K."/>
            <person name="Pangilinan J."/>
            <person name="Reynolds N."/>
            <person name="Sandor L."/>
            <person name="Smith M.E."/>
            <person name="Tsang A."/>
            <person name="Grigoriev I.V."/>
            <person name="Stajich J.E."/>
            <person name="Spatafora J.W."/>
        </authorList>
    </citation>
    <scope>NUCLEOTIDE SEQUENCE</scope>
    <source>
        <strain evidence="10">RSA 2281</strain>
    </source>
</reference>
<dbReference type="GO" id="GO:0051231">
    <property type="term" value="P:spindle elongation"/>
    <property type="evidence" value="ECO:0007669"/>
    <property type="project" value="TreeGrafter"/>
</dbReference>
<dbReference type="GO" id="GO:0007018">
    <property type="term" value="P:microtubule-based movement"/>
    <property type="evidence" value="ECO:0007669"/>
    <property type="project" value="InterPro"/>
</dbReference>
<dbReference type="GO" id="GO:0003777">
    <property type="term" value="F:microtubule motor activity"/>
    <property type="evidence" value="ECO:0007669"/>
    <property type="project" value="InterPro"/>
</dbReference>
<dbReference type="PANTHER" id="PTHR47969:SF15">
    <property type="entry name" value="CHROMOSOME-ASSOCIATED KINESIN KIF4A-RELATED"/>
    <property type="match status" value="1"/>
</dbReference>
<evidence type="ECO:0000256" key="3">
    <source>
        <dbReference type="ARBA" id="ARBA00022741"/>
    </source>
</evidence>